<keyword evidence="2" id="KW-0902">Two-component regulatory system</keyword>
<protein>
    <recommendedName>
        <fullName evidence="5">Response regulatory domain-containing protein</fullName>
    </recommendedName>
</protein>
<dbReference type="CDD" id="cd17546">
    <property type="entry name" value="REC_hyHK_CKI1_RcsC-like"/>
    <property type="match status" value="1"/>
</dbReference>
<dbReference type="Pfam" id="PF00072">
    <property type="entry name" value="Response_reg"/>
    <property type="match status" value="1"/>
</dbReference>
<dbReference type="GeneID" id="28737979"/>
<dbReference type="Gene3D" id="3.40.50.2300">
    <property type="match status" value="1"/>
</dbReference>
<feature type="compositionally biased region" description="Low complexity" evidence="4">
    <location>
        <begin position="89"/>
        <end position="103"/>
    </location>
</feature>
<dbReference type="PANTHER" id="PTHR45339:SF1">
    <property type="entry name" value="HYBRID SIGNAL TRANSDUCTION HISTIDINE KINASE J"/>
    <property type="match status" value="1"/>
</dbReference>
<dbReference type="Gene3D" id="3.30.565.10">
    <property type="entry name" value="Histidine kinase-like ATPase, C-terminal domain"/>
    <property type="match status" value="1"/>
</dbReference>
<sequence>MLTHVHYGGCGLGLYISRELAEKQGGEIGVASQKGAGATFTFYINTKRATVGSSSTIKDQPPSLPHPQHHDPSDRTTLLSSLSGEDRSTTPLGKTALTTTSNTTINNTKPQILLAEDNLVNQKFLARGLKRHGYDVLVANHGLEAIEILKRTACWNHHRSASSDATATATTTTTTAVANDMNGAVPQPLLPRIDLILMDWEMPVLDGLTASKRIRGFEEAGLLTHRVPIVAITANARQEQVQRALDAGMDDVLPKPFLVSEMVGKIEGWRARIESGTASSAGTARTGV</sequence>
<dbReference type="SMART" id="SM00448">
    <property type="entry name" value="REC"/>
    <property type="match status" value="1"/>
</dbReference>
<dbReference type="Proteomes" id="UP000038010">
    <property type="component" value="Unassembled WGS sequence"/>
</dbReference>
<organism evidence="6 7">
    <name type="scientific">Cyphellophora attinorum</name>
    <dbReference type="NCBI Taxonomy" id="1664694"/>
    <lineage>
        <taxon>Eukaryota</taxon>
        <taxon>Fungi</taxon>
        <taxon>Dikarya</taxon>
        <taxon>Ascomycota</taxon>
        <taxon>Pezizomycotina</taxon>
        <taxon>Eurotiomycetes</taxon>
        <taxon>Chaetothyriomycetidae</taxon>
        <taxon>Chaetothyriales</taxon>
        <taxon>Cyphellophoraceae</taxon>
        <taxon>Cyphellophora</taxon>
    </lineage>
</organism>
<dbReference type="SUPFAM" id="SSF55874">
    <property type="entry name" value="ATPase domain of HSP90 chaperone/DNA topoisomerase II/histidine kinase"/>
    <property type="match status" value="1"/>
</dbReference>
<evidence type="ECO:0000313" key="7">
    <source>
        <dbReference type="Proteomes" id="UP000038010"/>
    </source>
</evidence>
<dbReference type="Pfam" id="PF02518">
    <property type="entry name" value="HATPase_c"/>
    <property type="match status" value="1"/>
</dbReference>
<evidence type="ECO:0000259" key="5">
    <source>
        <dbReference type="PROSITE" id="PS50110"/>
    </source>
</evidence>
<evidence type="ECO:0000256" key="2">
    <source>
        <dbReference type="ARBA" id="ARBA00023012"/>
    </source>
</evidence>
<dbReference type="InterPro" id="IPR004358">
    <property type="entry name" value="Sig_transdc_His_kin-like_C"/>
</dbReference>
<evidence type="ECO:0000256" key="1">
    <source>
        <dbReference type="ARBA" id="ARBA00022553"/>
    </source>
</evidence>
<dbReference type="PANTHER" id="PTHR45339">
    <property type="entry name" value="HYBRID SIGNAL TRANSDUCTION HISTIDINE KINASE J"/>
    <property type="match status" value="1"/>
</dbReference>
<name>A0A0N1H2P6_9EURO</name>
<dbReference type="VEuPathDB" id="FungiDB:AB675_5856"/>
<proteinExistence type="predicted"/>
<dbReference type="STRING" id="1664694.A0A0N1H2P6"/>
<dbReference type="OrthoDB" id="303614at2759"/>
<feature type="modified residue" description="4-aspartylphosphate" evidence="3">
    <location>
        <position position="199"/>
    </location>
</feature>
<feature type="domain" description="Response regulatory" evidence="5">
    <location>
        <begin position="111"/>
        <end position="270"/>
    </location>
</feature>
<dbReference type="EMBL" id="LFJN01000017">
    <property type="protein sequence ID" value="KPI38826.1"/>
    <property type="molecule type" value="Genomic_DNA"/>
</dbReference>
<dbReference type="PRINTS" id="PR00344">
    <property type="entry name" value="BCTRLSENSOR"/>
</dbReference>
<gene>
    <name evidence="6" type="ORF">AB675_5856</name>
</gene>
<keyword evidence="1 3" id="KW-0597">Phosphoprotein</keyword>
<accession>A0A0N1H2P6</accession>
<reference evidence="6 7" key="1">
    <citation type="submission" date="2015-06" db="EMBL/GenBank/DDBJ databases">
        <title>Draft genome of the ant-associated black yeast Phialophora attae CBS 131958.</title>
        <authorList>
            <person name="Moreno L.F."/>
            <person name="Stielow B.J."/>
            <person name="de Hoog S."/>
            <person name="Vicente V.A."/>
            <person name="Weiss V.A."/>
            <person name="de Vries M."/>
            <person name="Cruz L.M."/>
            <person name="Souza E.M."/>
        </authorList>
    </citation>
    <scope>NUCLEOTIDE SEQUENCE [LARGE SCALE GENOMIC DNA]</scope>
    <source>
        <strain evidence="6 7">CBS 131958</strain>
    </source>
</reference>
<dbReference type="PROSITE" id="PS50110">
    <property type="entry name" value="RESPONSE_REGULATORY"/>
    <property type="match status" value="1"/>
</dbReference>
<dbReference type="InterPro" id="IPR003594">
    <property type="entry name" value="HATPase_dom"/>
</dbReference>
<feature type="region of interest" description="Disordered" evidence="4">
    <location>
        <begin position="53"/>
        <end position="103"/>
    </location>
</feature>
<dbReference type="SUPFAM" id="SSF52172">
    <property type="entry name" value="CheY-like"/>
    <property type="match status" value="1"/>
</dbReference>
<comment type="caution">
    <text evidence="6">The sequence shown here is derived from an EMBL/GenBank/DDBJ whole genome shotgun (WGS) entry which is preliminary data.</text>
</comment>
<evidence type="ECO:0000256" key="4">
    <source>
        <dbReference type="SAM" id="MobiDB-lite"/>
    </source>
</evidence>
<dbReference type="InterPro" id="IPR001789">
    <property type="entry name" value="Sig_transdc_resp-reg_receiver"/>
</dbReference>
<dbReference type="InterPro" id="IPR036890">
    <property type="entry name" value="HATPase_C_sf"/>
</dbReference>
<dbReference type="GO" id="GO:0000160">
    <property type="term" value="P:phosphorelay signal transduction system"/>
    <property type="evidence" value="ECO:0007669"/>
    <property type="project" value="UniProtKB-KW"/>
</dbReference>
<keyword evidence="7" id="KW-1185">Reference proteome</keyword>
<dbReference type="InterPro" id="IPR011006">
    <property type="entry name" value="CheY-like_superfamily"/>
</dbReference>
<dbReference type="GO" id="GO:0016772">
    <property type="term" value="F:transferase activity, transferring phosphorus-containing groups"/>
    <property type="evidence" value="ECO:0007669"/>
    <property type="project" value="InterPro"/>
</dbReference>
<evidence type="ECO:0000313" key="6">
    <source>
        <dbReference type="EMBL" id="KPI38826.1"/>
    </source>
</evidence>
<evidence type="ECO:0000256" key="3">
    <source>
        <dbReference type="PROSITE-ProRule" id="PRU00169"/>
    </source>
</evidence>
<dbReference type="AlphaFoldDB" id="A0A0N1H2P6"/>
<dbReference type="RefSeq" id="XP_017998789.1">
    <property type="nucleotide sequence ID" value="XM_018146099.1"/>
</dbReference>